<sequence>MSYRLDCDLLPEHGLRLVAQAEVTTAISHTKRLLDEHAVHELRKHCKKLRALLRLVQPDHPLLFQSENIHYRNLAHSLAQSRDPVSIRGALLAIAPPHHFPTMHTLLRHMLYQKIDKRTLAQVELLLIKRRGRIESWSLEGVRWAHLERGYRRGYRRARSAWLQVQKVDSAETLHQLRKRVKDHWYHSRLLEEKFPQSAALRCEPLKQLAQALGDWRDIYLLCRLAIATGESLGKELIPILELGDWRKMRLRREIETLCSALFTRAKLKVD</sequence>
<dbReference type="PANTHER" id="PTHR39339">
    <property type="entry name" value="SLR1444 PROTEIN"/>
    <property type="match status" value="1"/>
</dbReference>
<dbReference type="RefSeq" id="WP_371838051.1">
    <property type="nucleotide sequence ID" value="NZ_JBGMEK010000008.1"/>
</dbReference>
<organism evidence="2 3">
    <name type="scientific">Microbulbifer epialgicus</name>
    <dbReference type="NCBI Taxonomy" id="393907"/>
    <lineage>
        <taxon>Bacteria</taxon>
        <taxon>Pseudomonadati</taxon>
        <taxon>Pseudomonadota</taxon>
        <taxon>Gammaproteobacteria</taxon>
        <taxon>Cellvibrionales</taxon>
        <taxon>Microbulbiferaceae</taxon>
        <taxon>Microbulbifer</taxon>
    </lineage>
</organism>
<comment type="caution">
    <text evidence="2">The sequence shown here is derived from an EMBL/GenBank/DDBJ whole genome shotgun (WGS) entry which is preliminary data.</text>
</comment>
<name>A0ABV4NWS0_9GAMM</name>
<gene>
    <name evidence="2" type="ORF">ACCI49_05960</name>
</gene>
<evidence type="ECO:0000259" key="1">
    <source>
        <dbReference type="PROSITE" id="PS51708"/>
    </source>
</evidence>
<dbReference type="EMBL" id="JBGMEK010000008">
    <property type="protein sequence ID" value="MFA0810462.1"/>
    <property type="molecule type" value="Genomic_DNA"/>
</dbReference>
<evidence type="ECO:0000313" key="2">
    <source>
        <dbReference type="EMBL" id="MFA0810462.1"/>
    </source>
</evidence>
<evidence type="ECO:0000313" key="3">
    <source>
        <dbReference type="Proteomes" id="UP001569428"/>
    </source>
</evidence>
<keyword evidence="3" id="KW-1185">Reference proteome</keyword>
<dbReference type="SMART" id="SM00880">
    <property type="entry name" value="CHAD"/>
    <property type="match status" value="1"/>
</dbReference>
<dbReference type="InterPro" id="IPR038186">
    <property type="entry name" value="CHAD_dom_sf"/>
</dbReference>
<reference evidence="2 3" key="1">
    <citation type="submission" date="2024-08" db="EMBL/GenBank/DDBJ databases">
        <authorList>
            <person name="Ishaq N."/>
        </authorList>
    </citation>
    <scope>NUCLEOTIDE SEQUENCE [LARGE SCALE GENOMIC DNA]</scope>
    <source>
        <strain evidence="2 3">DSM 18651</strain>
    </source>
</reference>
<accession>A0ABV4NWS0</accession>
<protein>
    <submittedName>
        <fullName evidence="2">CHAD domain-containing protein</fullName>
    </submittedName>
</protein>
<dbReference type="PANTHER" id="PTHR39339:SF1">
    <property type="entry name" value="CHAD DOMAIN-CONTAINING PROTEIN"/>
    <property type="match status" value="1"/>
</dbReference>
<dbReference type="InterPro" id="IPR007899">
    <property type="entry name" value="CHAD_dom"/>
</dbReference>
<dbReference type="Pfam" id="PF05235">
    <property type="entry name" value="CHAD"/>
    <property type="match status" value="1"/>
</dbReference>
<dbReference type="Gene3D" id="1.40.20.10">
    <property type="entry name" value="CHAD domain"/>
    <property type="match status" value="1"/>
</dbReference>
<feature type="domain" description="CHAD" evidence="1">
    <location>
        <begin position="8"/>
        <end position="267"/>
    </location>
</feature>
<dbReference type="Proteomes" id="UP001569428">
    <property type="component" value="Unassembled WGS sequence"/>
</dbReference>
<proteinExistence type="predicted"/>
<dbReference type="PROSITE" id="PS51708">
    <property type="entry name" value="CHAD"/>
    <property type="match status" value="1"/>
</dbReference>